<dbReference type="InterPro" id="IPR003593">
    <property type="entry name" value="AAA+_ATPase"/>
</dbReference>
<evidence type="ECO:0000313" key="6">
    <source>
        <dbReference type="EMBL" id="KLI03880.1"/>
    </source>
</evidence>
<keyword evidence="2" id="KW-0813">Transport</keyword>
<gene>
    <name evidence="6" type="ORF">SINU_00525</name>
</gene>
<dbReference type="PANTHER" id="PTHR43776">
    <property type="entry name" value="TRANSPORT ATP-BINDING PROTEIN"/>
    <property type="match status" value="1"/>
</dbReference>
<keyword evidence="3" id="KW-0547">Nucleotide-binding</keyword>
<dbReference type="GO" id="GO:0015833">
    <property type="term" value="P:peptide transport"/>
    <property type="evidence" value="ECO:0007669"/>
    <property type="project" value="InterPro"/>
</dbReference>
<dbReference type="InterPro" id="IPR003439">
    <property type="entry name" value="ABC_transporter-like_ATP-bd"/>
</dbReference>
<dbReference type="Proteomes" id="UP000035553">
    <property type="component" value="Unassembled WGS sequence"/>
</dbReference>
<dbReference type="InterPro" id="IPR017871">
    <property type="entry name" value="ABC_transporter-like_CS"/>
</dbReference>
<dbReference type="GO" id="GO:0005524">
    <property type="term" value="F:ATP binding"/>
    <property type="evidence" value="ECO:0007669"/>
    <property type="project" value="UniProtKB-KW"/>
</dbReference>
<reference evidence="6 7" key="1">
    <citation type="journal article" date="2011" name="J. Bacteriol.">
        <title>Draft genome sequence of Sporolactobacillus inulinus strain CASD, an efficient D-lactic acid-producing bacterium with high-concentration lactate tolerance capability.</title>
        <authorList>
            <person name="Yu B."/>
            <person name="Su F."/>
            <person name="Wang L."/>
            <person name="Xu K."/>
            <person name="Zhao B."/>
            <person name="Xu P."/>
        </authorList>
    </citation>
    <scope>NUCLEOTIDE SEQUENCE [LARGE SCALE GENOMIC DNA]</scope>
    <source>
        <strain evidence="6 7">CASD</strain>
    </source>
</reference>
<dbReference type="STRING" id="1069536.SINU_00525"/>
<name>A0A0U1QSW2_9BACL</name>
<evidence type="ECO:0000313" key="7">
    <source>
        <dbReference type="Proteomes" id="UP000035553"/>
    </source>
</evidence>
<sequence length="328" mass="37296">MNRDYKPFIRVDHLKKYFPVAKNWRGKNSQYVKAVDDVSFSIDKGETLGLVGESGCGKSTTGRLLLHLLTPTSGSLFFDGQDLTQLSKQALWQKRREMQFIFQDPYAALNPRMTIQDSLHEPLKAYGEDKRTRSETIKTLIDAVGIPSQYLNRYPHEFSGGQLQRIGIARSLALKPKFVVADEPVAALDMSIQAQILNLMKELQHAFNYTYLFISHDLSVIDYMSDRIGVMYLGKMVELTDRDALYQEPLHPYTQALLSAIPIAEPQRSKNKIMLKGEIPSPVHPPSGCHFRTRCPFAKAICAEKEPEWVEMKKGHYVACHVVQEAHQ</sequence>
<dbReference type="GO" id="GO:0055085">
    <property type="term" value="P:transmembrane transport"/>
    <property type="evidence" value="ECO:0007669"/>
    <property type="project" value="UniProtKB-ARBA"/>
</dbReference>
<dbReference type="Pfam" id="PF08352">
    <property type="entry name" value="oligo_HPY"/>
    <property type="match status" value="1"/>
</dbReference>
<evidence type="ECO:0000256" key="3">
    <source>
        <dbReference type="ARBA" id="ARBA00022741"/>
    </source>
</evidence>
<evidence type="ECO:0000256" key="1">
    <source>
        <dbReference type="ARBA" id="ARBA00005417"/>
    </source>
</evidence>
<dbReference type="PROSITE" id="PS00211">
    <property type="entry name" value="ABC_TRANSPORTER_1"/>
    <property type="match status" value="1"/>
</dbReference>
<keyword evidence="4" id="KW-0067">ATP-binding</keyword>
<dbReference type="InterPro" id="IPR013563">
    <property type="entry name" value="Oligopep_ABC_C"/>
</dbReference>
<dbReference type="PANTHER" id="PTHR43776:SF8">
    <property type="entry name" value="ABC TRANSPORTER, ATP-BINDING PROTEIN"/>
    <property type="match status" value="1"/>
</dbReference>
<dbReference type="OrthoDB" id="9802264at2"/>
<dbReference type="InterPro" id="IPR027417">
    <property type="entry name" value="P-loop_NTPase"/>
</dbReference>
<comment type="caution">
    <text evidence="6">The sequence shown here is derived from an EMBL/GenBank/DDBJ whole genome shotgun (WGS) entry which is preliminary data.</text>
</comment>
<evidence type="ECO:0000259" key="5">
    <source>
        <dbReference type="PROSITE" id="PS50893"/>
    </source>
</evidence>
<proteinExistence type="inferred from homology"/>
<dbReference type="RefSeq" id="WP_047034742.1">
    <property type="nucleotide sequence ID" value="NZ_AFVQ02000006.1"/>
</dbReference>
<evidence type="ECO:0000256" key="2">
    <source>
        <dbReference type="ARBA" id="ARBA00022448"/>
    </source>
</evidence>
<dbReference type="SMART" id="SM00382">
    <property type="entry name" value="AAA"/>
    <property type="match status" value="1"/>
</dbReference>
<feature type="domain" description="ABC transporter" evidence="5">
    <location>
        <begin position="9"/>
        <end position="258"/>
    </location>
</feature>
<dbReference type="EMBL" id="AFVQ02000006">
    <property type="protein sequence ID" value="KLI03880.1"/>
    <property type="molecule type" value="Genomic_DNA"/>
</dbReference>
<organism evidence="6 7">
    <name type="scientific">Sporolactobacillus inulinus CASD</name>
    <dbReference type="NCBI Taxonomy" id="1069536"/>
    <lineage>
        <taxon>Bacteria</taxon>
        <taxon>Bacillati</taxon>
        <taxon>Bacillota</taxon>
        <taxon>Bacilli</taxon>
        <taxon>Bacillales</taxon>
        <taxon>Sporolactobacillaceae</taxon>
        <taxon>Sporolactobacillus</taxon>
    </lineage>
</organism>
<keyword evidence="7" id="KW-1185">Reference proteome</keyword>
<dbReference type="SUPFAM" id="SSF52540">
    <property type="entry name" value="P-loop containing nucleoside triphosphate hydrolases"/>
    <property type="match status" value="1"/>
</dbReference>
<dbReference type="Gene3D" id="3.40.50.300">
    <property type="entry name" value="P-loop containing nucleotide triphosphate hydrolases"/>
    <property type="match status" value="1"/>
</dbReference>
<dbReference type="InterPro" id="IPR050319">
    <property type="entry name" value="ABC_transp_ATP-bind"/>
</dbReference>
<dbReference type="PROSITE" id="PS50893">
    <property type="entry name" value="ABC_TRANSPORTER_2"/>
    <property type="match status" value="1"/>
</dbReference>
<protein>
    <recommendedName>
        <fullName evidence="5">ABC transporter domain-containing protein</fullName>
    </recommendedName>
</protein>
<accession>A0A0U1QSW2</accession>
<evidence type="ECO:0000256" key="4">
    <source>
        <dbReference type="ARBA" id="ARBA00022840"/>
    </source>
</evidence>
<comment type="similarity">
    <text evidence="1">Belongs to the ABC transporter superfamily.</text>
</comment>
<dbReference type="FunFam" id="3.40.50.300:FF:000016">
    <property type="entry name" value="Oligopeptide ABC transporter ATP-binding component"/>
    <property type="match status" value="1"/>
</dbReference>
<dbReference type="Pfam" id="PF00005">
    <property type="entry name" value="ABC_tran"/>
    <property type="match status" value="1"/>
</dbReference>
<dbReference type="AlphaFoldDB" id="A0A0U1QSW2"/>
<dbReference type="NCBIfam" id="TIGR01727">
    <property type="entry name" value="oligo_HPY"/>
    <property type="match status" value="1"/>
</dbReference>
<dbReference type="GO" id="GO:0016887">
    <property type="term" value="F:ATP hydrolysis activity"/>
    <property type="evidence" value="ECO:0007669"/>
    <property type="project" value="InterPro"/>
</dbReference>
<dbReference type="CDD" id="cd03257">
    <property type="entry name" value="ABC_NikE_OppD_transporters"/>
    <property type="match status" value="1"/>
</dbReference>